<dbReference type="PANTHER" id="PTHR11206">
    <property type="entry name" value="MULTIDRUG RESISTANCE PROTEIN"/>
    <property type="match status" value="1"/>
</dbReference>
<keyword evidence="3 7" id="KW-0812">Transmembrane</keyword>
<feature type="transmembrane region" description="Helical" evidence="7">
    <location>
        <begin position="259"/>
        <end position="281"/>
    </location>
</feature>
<dbReference type="CDD" id="cd13132">
    <property type="entry name" value="MATE_eukaryotic"/>
    <property type="match status" value="1"/>
</dbReference>
<dbReference type="NCBIfam" id="TIGR00797">
    <property type="entry name" value="matE"/>
    <property type="match status" value="1"/>
</dbReference>
<evidence type="ECO:0000256" key="5">
    <source>
        <dbReference type="ARBA" id="ARBA00023136"/>
    </source>
</evidence>
<keyword evidence="5 7" id="KW-0472">Membrane</keyword>
<feature type="transmembrane region" description="Helical" evidence="7">
    <location>
        <begin position="112"/>
        <end position="138"/>
    </location>
</feature>
<dbReference type="GO" id="GO:0015297">
    <property type="term" value="F:antiporter activity"/>
    <property type="evidence" value="ECO:0007669"/>
    <property type="project" value="InterPro"/>
</dbReference>
<sequence length="577" mass="63459">MHGETTPLIHHERRLSHVSEIDENEVVSYVRQKRESIVSAKDDMPRPVIVSHHEVASPTGLAPRGSREDFSSLSPQVSRSTSHSQTVGEILLHHSQDIGPEPKTSLWRETKILLKCSVPIVITFLLQYSLTFASVLSVGRLGSTELAAVSLSSMTANISGYAIIQGVSTCLDTLCAQAFGKKELNQVGVAFLRCNYLLLLCCIPTVMIWINSRTILGLLVPEQPELCELASQYLQVLSIGLPGFLLFENAKHFLQCQGIFHASTCVLVICAPVNAILNYTLVWNKSIGVGFIGAPISVVITNWLMCGLLYGYIFFIDGYQCWPKQNLLDKVFFRNWDRMIKLSIPGVLMVEAEWLAFEIITFEAAKFGTTTLAAQSIVSTTLVVLYQIPFGMSVVCSTRIAWYIGAASRFAAQLATKASVYTSIVFGFINCAILLTFRHSLAKLYTKEQEVIDVAAKVLVVGAAYQISDFVSCSTGGVLRGQGRQYIGGILNLIGYYLIALPFAYYFAFVCKLELIGLWFGMIIALLVVSFSQLYFTVTSDWGKIIDECVSEGVADEGNLTIDAHSLLPSMSSTIVV</sequence>
<name>A0AAD5G0P1_9ASCO</name>
<feature type="transmembrane region" description="Helical" evidence="7">
    <location>
        <begin position="490"/>
        <end position="509"/>
    </location>
</feature>
<gene>
    <name evidence="8" type="ORF">KGF57_000596</name>
</gene>
<reference evidence="8 9" key="1">
    <citation type="journal article" date="2022" name="DNA Res.">
        <title>Genome analysis of five recently described species of the CUG-Ser clade uncovers Candida theae as a new hybrid lineage with pathogenic potential in the Candida parapsilosis species complex.</title>
        <authorList>
            <person name="Mixao V."/>
            <person name="Del Olmo V."/>
            <person name="Hegedusova E."/>
            <person name="Saus E."/>
            <person name="Pryszcz L."/>
            <person name="Cillingova A."/>
            <person name="Nosek J."/>
            <person name="Gabaldon T."/>
        </authorList>
    </citation>
    <scope>NUCLEOTIDE SEQUENCE [LARGE SCALE GENOMIC DNA]</scope>
    <source>
        <strain evidence="8 9">CBS 12239</strain>
    </source>
</reference>
<protein>
    <recommendedName>
        <fullName evidence="10">MATE efflux family protein</fullName>
    </recommendedName>
</protein>
<feature type="transmembrane region" description="Helical" evidence="7">
    <location>
        <begin position="287"/>
        <end position="315"/>
    </location>
</feature>
<feature type="transmembrane region" description="Helical" evidence="7">
    <location>
        <begin position="515"/>
        <end position="536"/>
    </location>
</feature>
<dbReference type="RefSeq" id="XP_051610861.1">
    <property type="nucleotide sequence ID" value="XM_051755080.1"/>
</dbReference>
<feature type="compositionally biased region" description="Polar residues" evidence="6">
    <location>
        <begin position="71"/>
        <end position="82"/>
    </location>
</feature>
<dbReference type="GeneID" id="76148655"/>
<evidence type="ECO:0008006" key="10">
    <source>
        <dbReference type="Google" id="ProtNLM"/>
    </source>
</evidence>
<proteinExistence type="inferred from homology"/>
<dbReference type="InterPro" id="IPR002528">
    <property type="entry name" value="MATE_fam"/>
</dbReference>
<feature type="transmembrane region" description="Helical" evidence="7">
    <location>
        <begin position="383"/>
        <end position="406"/>
    </location>
</feature>
<comment type="similarity">
    <text evidence="2">Belongs to the multi antimicrobial extrusion (MATE) (TC 2.A.66.1) family.</text>
</comment>
<dbReference type="GO" id="GO:0042910">
    <property type="term" value="F:xenobiotic transmembrane transporter activity"/>
    <property type="evidence" value="ECO:0007669"/>
    <property type="project" value="InterPro"/>
</dbReference>
<organism evidence="8 9">
    <name type="scientific">Candida theae</name>
    <dbReference type="NCBI Taxonomy" id="1198502"/>
    <lineage>
        <taxon>Eukaryota</taxon>
        <taxon>Fungi</taxon>
        <taxon>Dikarya</taxon>
        <taxon>Ascomycota</taxon>
        <taxon>Saccharomycotina</taxon>
        <taxon>Pichiomycetes</taxon>
        <taxon>Debaryomycetaceae</taxon>
        <taxon>Candida/Lodderomyces clade</taxon>
        <taxon>Candida</taxon>
    </lineage>
</organism>
<dbReference type="Proteomes" id="UP001204833">
    <property type="component" value="Unassembled WGS sequence"/>
</dbReference>
<accession>A0AAD5G0P1</accession>
<feature type="region of interest" description="Disordered" evidence="6">
    <location>
        <begin position="54"/>
        <end position="82"/>
    </location>
</feature>
<evidence type="ECO:0000256" key="6">
    <source>
        <dbReference type="SAM" id="MobiDB-lite"/>
    </source>
</evidence>
<dbReference type="GO" id="GO:0016020">
    <property type="term" value="C:membrane"/>
    <property type="evidence" value="ECO:0007669"/>
    <property type="project" value="UniProtKB-SubCell"/>
</dbReference>
<feature type="transmembrane region" description="Helical" evidence="7">
    <location>
        <begin position="230"/>
        <end position="247"/>
    </location>
</feature>
<evidence type="ECO:0000313" key="8">
    <source>
        <dbReference type="EMBL" id="KAI5966632.1"/>
    </source>
</evidence>
<feature type="transmembrane region" description="Helical" evidence="7">
    <location>
        <begin position="191"/>
        <end position="210"/>
    </location>
</feature>
<comment type="caution">
    <text evidence="8">The sequence shown here is derived from an EMBL/GenBank/DDBJ whole genome shotgun (WGS) entry which is preliminary data.</text>
</comment>
<feature type="transmembrane region" description="Helical" evidence="7">
    <location>
        <begin position="418"/>
        <end position="437"/>
    </location>
</feature>
<dbReference type="GO" id="GO:1990961">
    <property type="term" value="P:xenobiotic detoxification by transmembrane export across the plasma membrane"/>
    <property type="evidence" value="ECO:0007669"/>
    <property type="project" value="InterPro"/>
</dbReference>
<evidence type="ECO:0000313" key="9">
    <source>
        <dbReference type="Proteomes" id="UP001204833"/>
    </source>
</evidence>
<feature type="transmembrane region" description="Helical" evidence="7">
    <location>
        <begin position="158"/>
        <end position="179"/>
    </location>
</feature>
<evidence type="ECO:0000256" key="7">
    <source>
        <dbReference type="SAM" id="Phobius"/>
    </source>
</evidence>
<dbReference type="AlphaFoldDB" id="A0AAD5G0P1"/>
<evidence type="ECO:0000256" key="2">
    <source>
        <dbReference type="ARBA" id="ARBA00010199"/>
    </source>
</evidence>
<dbReference type="InterPro" id="IPR045069">
    <property type="entry name" value="MATE_euk"/>
</dbReference>
<dbReference type="EMBL" id="JAIHNG010000035">
    <property type="protein sequence ID" value="KAI5966632.1"/>
    <property type="molecule type" value="Genomic_DNA"/>
</dbReference>
<evidence type="ECO:0000256" key="1">
    <source>
        <dbReference type="ARBA" id="ARBA00004141"/>
    </source>
</evidence>
<evidence type="ECO:0000256" key="4">
    <source>
        <dbReference type="ARBA" id="ARBA00022989"/>
    </source>
</evidence>
<dbReference type="Pfam" id="PF01554">
    <property type="entry name" value="MatE"/>
    <property type="match status" value="2"/>
</dbReference>
<evidence type="ECO:0000256" key="3">
    <source>
        <dbReference type="ARBA" id="ARBA00022692"/>
    </source>
</evidence>
<keyword evidence="9" id="KW-1185">Reference proteome</keyword>
<keyword evidence="4 7" id="KW-1133">Transmembrane helix</keyword>
<comment type="subcellular location">
    <subcellularLocation>
        <location evidence="1">Membrane</location>
        <topology evidence="1">Multi-pass membrane protein</topology>
    </subcellularLocation>
</comment>